<organism evidence="3 4">
    <name type="scientific">Somion occarium</name>
    <dbReference type="NCBI Taxonomy" id="3059160"/>
    <lineage>
        <taxon>Eukaryota</taxon>
        <taxon>Fungi</taxon>
        <taxon>Dikarya</taxon>
        <taxon>Basidiomycota</taxon>
        <taxon>Agaricomycotina</taxon>
        <taxon>Agaricomycetes</taxon>
        <taxon>Polyporales</taxon>
        <taxon>Cerrenaceae</taxon>
        <taxon>Somion</taxon>
    </lineage>
</organism>
<dbReference type="SUPFAM" id="SSF56112">
    <property type="entry name" value="Protein kinase-like (PK-like)"/>
    <property type="match status" value="1"/>
</dbReference>
<keyword evidence="1" id="KW-1133">Transmembrane helix</keyword>
<dbReference type="InterPro" id="IPR000719">
    <property type="entry name" value="Prot_kinase_dom"/>
</dbReference>
<protein>
    <recommendedName>
        <fullName evidence="2">Protein kinase domain-containing protein</fullName>
    </recommendedName>
</protein>
<feature type="transmembrane region" description="Helical" evidence="1">
    <location>
        <begin position="129"/>
        <end position="148"/>
    </location>
</feature>
<dbReference type="InterPro" id="IPR011009">
    <property type="entry name" value="Kinase-like_dom_sf"/>
</dbReference>
<reference evidence="4" key="1">
    <citation type="submission" date="2024-04" db="EMBL/GenBank/DDBJ databases">
        <authorList>
            <person name="Shaw F."/>
            <person name="Minotto A."/>
        </authorList>
    </citation>
    <scope>NUCLEOTIDE SEQUENCE [LARGE SCALE GENOMIC DNA]</scope>
</reference>
<keyword evidence="4" id="KW-1185">Reference proteome</keyword>
<dbReference type="EMBL" id="OZ037947">
    <property type="protein sequence ID" value="CAL1706184.1"/>
    <property type="molecule type" value="Genomic_DNA"/>
</dbReference>
<evidence type="ECO:0000313" key="3">
    <source>
        <dbReference type="EMBL" id="CAL1706184.1"/>
    </source>
</evidence>
<sequence>MNSKSMTAIKGGPAAQLAGDEHWWKDHYEWLNQQGYQLRPRYRPGWRPSWLGIDRLGVEYEDGQFIVRGAVLDATRASDGDVVVLKRINRLDHPYEEELTRYLSSGSLASDPRNHCIKLLDVLHPPDELNIVIFVLPLLLPFYIPYFVTFGEAVDFIQQVLEGLKFLHDNLIAHRDCMFMNIMLDPKPLYPNLFHPTDPARSRDWKGSSKHYSRTTHPVRYVIIDFGISRRYRPEDLPPCEPPIISADKSVPENQKGEPCNPFPTDVYLIGNLLREWFLQVYSCLQIYVDFGFIKPLVDDMVQNDPEKRPSMDVVVSHFEEITKSLSGWKLRSRLKMRSEWGVVRFFMSVAHVVRTATYILRRLDPIPACSKC</sequence>
<dbReference type="Pfam" id="PF00069">
    <property type="entry name" value="Pkinase"/>
    <property type="match status" value="1"/>
</dbReference>
<dbReference type="Proteomes" id="UP001497453">
    <property type="component" value="Chromosome 4"/>
</dbReference>
<dbReference type="PANTHER" id="PTHR24347">
    <property type="entry name" value="SERINE/THREONINE-PROTEIN KINASE"/>
    <property type="match status" value="1"/>
</dbReference>
<keyword evidence="1" id="KW-0812">Transmembrane</keyword>
<evidence type="ECO:0000256" key="1">
    <source>
        <dbReference type="SAM" id="Phobius"/>
    </source>
</evidence>
<dbReference type="PROSITE" id="PS50011">
    <property type="entry name" value="PROTEIN_KINASE_DOM"/>
    <property type="match status" value="1"/>
</dbReference>
<feature type="domain" description="Protein kinase" evidence="2">
    <location>
        <begin position="60"/>
        <end position="321"/>
    </location>
</feature>
<dbReference type="SMART" id="SM00220">
    <property type="entry name" value="S_TKc"/>
    <property type="match status" value="1"/>
</dbReference>
<proteinExistence type="predicted"/>
<keyword evidence="1" id="KW-0472">Membrane</keyword>
<name>A0ABP1DGT9_9APHY</name>
<dbReference type="Gene3D" id="1.10.510.10">
    <property type="entry name" value="Transferase(Phosphotransferase) domain 1"/>
    <property type="match status" value="1"/>
</dbReference>
<gene>
    <name evidence="3" type="ORF">GFSPODELE1_LOCUS5750</name>
</gene>
<accession>A0ABP1DGT9</accession>
<evidence type="ECO:0000313" key="4">
    <source>
        <dbReference type="Proteomes" id="UP001497453"/>
    </source>
</evidence>
<evidence type="ECO:0000259" key="2">
    <source>
        <dbReference type="PROSITE" id="PS50011"/>
    </source>
</evidence>